<reference evidence="2" key="1">
    <citation type="submission" date="2023-06" db="EMBL/GenBank/DDBJ databases">
        <title>Identification and characterization of horizontal gene transfer across gut microbiota members of farm animals based on homology search.</title>
        <authorList>
            <person name="Zeman M."/>
            <person name="Kubasova T."/>
            <person name="Jahodarova E."/>
            <person name="Nykrynova M."/>
            <person name="Rychlik I."/>
        </authorList>
    </citation>
    <scope>NUCLEOTIDE SEQUENCE [LARGE SCALE GENOMIC DNA]</scope>
    <source>
        <strain evidence="2">161_Gplus</strain>
    </source>
</reference>
<proteinExistence type="predicted"/>
<gene>
    <name evidence="1" type="ORF">QUW44_00350</name>
</gene>
<keyword evidence="2" id="KW-1185">Reference proteome</keyword>
<name>A0ABT7UX35_9LACO</name>
<evidence type="ECO:0000313" key="1">
    <source>
        <dbReference type="EMBL" id="MDM8265625.1"/>
    </source>
</evidence>
<dbReference type="Proteomes" id="UP001529343">
    <property type="component" value="Unassembled WGS sequence"/>
</dbReference>
<dbReference type="RefSeq" id="WP_289585565.1">
    <property type="nucleotide sequence ID" value="NZ_JAUDDW010000001.1"/>
</dbReference>
<accession>A0ABT7UX35</accession>
<evidence type="ECO:0008006" key="3">
    <source>
        <dbReference type="Google" id="ProtNLM"/>
    </source>
</evidence>
<protein>
    <recommendedName>
        <fullName evidence="3">DNA-binding protein</fullName>
    </recommendedName>
</protein>
<dbReference type="EMBL" id="JAUDDW010000001">
    <property type="protein sequence ID" value="MDM8265625.1"/>
    <property type="molecule type" value="Genomic_DNA"/>
</dbReference>
<evidence type="ECO:0000313" key="2">
    <source>
        <dbReference type="Proteomes" id="UP001529343"/>
    </source>
</evidence>
<sequence length="80" mass="9542">MMANSWKTVPEICADYGIKDKTFYAWADECRAYPEYRDAIICPTGKRTFVDEDKWQAFLRFMSDERRKKLLDPHLREVSS</sequence>
<organism evidence="1 2">
    <name type="scientific">Limosilactobacillus pontis</name>
    <dbReference type="NCBI Taxonomy" id="35787"/>
    <lineage>
        <taxon>Bacteria</taxon>
        <taxon>Bacillati</taxon>
        <taxon>Bacillota</taxon>
        <taxon>Bacilli</taxon>
        <taxon>Lactobacillales</taxon>
        <taxon>Lactobacillaceae</taxon>
        <taxon>Limosilactobacillus</taxon>
    </lineage>
</organism>
<comment type="caution">
    <text evidence="1">The sequence shown here is derived from an EMBL/GenBank/DDBJ whole genome shotgun (WGS) entry which is preliminary data.</text>
</comment>